<dbReference type="EMBL" id="KE504171">
    <property type="protein sequence ID" value="EPS97930.1"/>
    <property type="molecule type" value="Genomic_DNA"/>
</dbReference>
<feature type="region of interest" description="Disordered" evidence="1">
    <location>
        <begin position="823"/>
        <end position="870"/>
    </location>
</feature>
<feature type="region of interest" description="Disordered" evidence="1">
    <location>
        <begin position="1072"/>
        <end position="1119"/>
    </location>
</feature>
<feature type="compositionally biased region" description="Basic and acidic residues" evidence="1">
    <location>
        <begin position="898"/>
        <end position="927"/>
    </location>
</feature>
<sequence length="1361" mass="148689">MSFFTTLSTLRQDSIQPTRDPDKKTTPFSSEPPATSTATAYLPPTHAATQARRSSLHVCTAVDLSEQPTCTPPHEASVSNAKINHGGDDGGSMTDAADHRGWPCRAAVSFGVAALCTPSGEDERSPYPDLRPRSCRARLPFDEDTSTETRQSCTRAGMTSTAMFTRSPHETELQGANDGRRGFELDASAPKSERREAKASGRHQGVLSAGSEWAHGQRGVVRACTWLQDRPVVGEQSYGVRTRASRYQRVEERLTSGILPEASPLRSCQDLDSTPTQPHPAKYKYTTALRLCRYVLVGCVGPRVETTLTRGPMDVLRGSCGRTADTKLATGDPLAPEAIGAVSSMREAAGPMIQNQEPEVEKSTEGVSRGDESARSTIAEDSEQRGCEHAKTSVAATGRRDAQRAMREHICETSEGSKGREGDDESGARVGLASYPAQRGCELKSPGSIRIDGTRRETSETAYGTRKEDMLNVVSGPRERHVETYRKESGGNERRSRYERRATDFKGNLCVRSLDESCTENSGKDASGLARRHPVSETGRRRAGFPETREDAGPSRGDGRVIEEGELEASAGQRQRELGAGDLNCEERSKAQSEGAEETPASVQTGRDEPETSCRAMYGLRDATAVLSTLHGTTGAAWRLGGSVCWEAGQVHDQRARGRTTSDAHLEPDPTHPRYDSDSIPTRLPRTRRNEPEARLDEHVRQLSTRGQEACRRGADLPIEVQRCDGFEHASTRNGVRRSDEGQQRGGRSKADEPESIQNPQAREPKHAYDVSMQLRRGGGARLGSGITCVQTHAIDVAVSNSGDEFADGQRVSSVILKARAEGSGAEPARRERGMKHTRAASEVQQARGVLRDARGREEQKERASVEMDPCEQDVDQGVRYGMRGVLERLRVLVNSEGVRRRGGGDQMEGRRERSGRTEGRPTRAEPGRGAPKPSTNATYGLRGITRRLWMLGDLRAGWREVQGQQAEGAHTGDVCGRLPPDDSRYESTSASAEFSSRVEASEVPGGPHQLRLPPSWSNQETPRDERDVSASEWKCNKSVVECLHAGVEHALAAGETQRVQGLVTGNRGLEGRKEAARAGSSAPGGLCPNAETNEVPKDSDRPPRDWSTQGAPKCERNVSASGWGCDSVDSEALHPGVECTRAAGEVQRVHEHMKDRGRDERKEIRLGAIADPRGVWRRGRDILWRSWLAKRGRAEGRLTSDAHLKAGPGYSLSTRLLSAREDELQACLEERKRRWPIRGACVGERRVPTTRQTDEGGDRASRKRRSWPGYEDQQEDGKSRAGRPSSIQSLRAESERACNISVLHQSVRGARTSLRLLCTQVHMLVNFVTSGSDYSTNAQRGAGKLPEYNAPFSSGATDET</sequence>
<feature type="compositionally biased region" description="Polar residues" evidence="1">
    <location>
        <begin position="26"/>
        <end position="39"/>
    </location>
</feature>
<gene>
    <name evidence="2" type="ORF">FOMPIDRAFT_1018059</name>
</gene>
<proteinExistence type="predicted"/>
<feature type="region of interest" description="Disordered" evidence="1">
    <location>
        <begin position="68"/>
        <end position="94"/>
    </location>
</feature>
<feature type="region of interest" description="Disordered" evidence="1">
    <location>
        <begin position="655"/>
        <end position="710"/>
    </location>
</feature>
<feature type="compositionally biased region" description="Basic and acidic residues" evidence="1">
    <location>
        <begin position="167"/>
        <end position="184"/>
    </location>
</feature>
<feature type="compositionally biased region" description="Basic and acidic residues" evidence="1">
    <location>
        <begin position="850"/>
        <end position="866"/>
    </location>
</feature>
<name>S8F8E4_FOMSC</name>
<feature type="compositionally biased region" description="Polar residues" evidence="1">
    <location>
        <begin position="1"/>
        <end position="17"/>
    </location>
</feature>
<feature type="compositionally biased region" description="Basic and acidic residues" evidence="1">
    <location>
        <begin position="382"/>
        <end position="391"/>
    </location>
</feature>
<feature type="region of interest" description="Disordered" evidence="1">
    <location>
        <begin position="167"/>
        <end position="204"/>
    </location>
</feature>
<organism evidence="2 3">
    <name type="scientific">Fomitopsis schrenkii</name>
    <name type="common">Brown rot fungus</name>
    <dbReference type="NCBI Taxonomy" id="2126942"/>
    <lineage>
        <taxon>Eukaryota</taxon>
        <taxon>Fungi</taxon>
        <taxon>Dikarya</taxon>
        <taxon>Basidiomycota</taxon>
        <taxon>Agaricomycotina</taxon>
        <taxon>Agaricomycetes</taxon>
        <taxon>Polyporales</taxon>
        <taxon>Fomitopsis</taxon>
    </lineage>
</organism>
<reference evidence="2 3" key="1">
    <citation type="journal article" date="2012" name="Science">
        <title>The Paleozoic origin of enzymatic lignin decomposition reconstructed from 31 fungal genomes.</title>
        <authorList>
            <person name="Floudas D."/>
            <person name="Binder M."/>
            <person name="Riley R."/>
            <person name="Barry K."/>
            <person name="Blanchette R.A."/>
            <person name="Henrissat B."/>
            <person name="Martinez A.T."/>
            <person name="Otillar R."/>
            <person name="Spatafora J.W."/>
            <person name="Yadav J.S."/>
            <person name="Aerts A."/>
            <person name="Benoit I."/>
            <person name="Boyd A."/>
            <person name="Carlson A."/>
            <person name="Copeland A."/>
            <person name="Coutinho P.M."/>
            <person name="de Vries R.P."/>
            <person name="Ferreira P."/>
            <person name="Findley K."/>
            <person name="Foster B."/>
            <person name="Gaskell J."/>
            <person name="Glotzer D."/>
            <person name="Gorecki P."/>
            <person name="Heitman J."/>
            <person name="Hesse C."/>
            <person name="Hori C."/>
            <person name="Igarashi K."/>
            <person name="Jurgens J.A."/>
            <person name="Kallen N."/>
            <person name="Kersten P."/>
            <person name="Kohler A."/>
            <person name="Kuees U."/>
            <person name="Kumar T.K.A."/>
            <person name="Kuo A."/>
            <person name="LaButti K."/>
            <person name="Larrondo L.F."/>
            <person name="Lindquist E."/>
            <person name="Ling A."/>
            <person name="Lombard V."/>
            <person name="Lucas S."/>
            <person name="Lundell T."/>
            <person name="Martin R."/>
            <person name="McLaughlin D.J."/>
            <person name="Morgenstern I."/>
            <person name="Morin E."/>
            <person name="Murat C."/>
            <person name="Nagy L.G."/>
            <person name="Nolan M."/>
            <person name="Ohm R.A."/>
            <person name="Patyshakuliyeva A."/>
            <person name="Rokas A."/>
            <person name="Ruiz-Duenas F.J."/>
            <person name="Sabat G."/>
            <person name="Salamov A."/>
            <person name="Samejima M."/>
            <person name="Schmutz J."/>
            <person name="Slot J.C."/>
            <person name="St John F."/>
            <person name="Stenlid J."/>
            <person name="Sun H."/>
            <person name="Sun S."/>
            <person name="Syed K."/>
            <person name="Tsang A."/>
            <person name="Wiebenga A."/>
            <person name="Young D."/>
            <person name="Pisabarro A."/>
            <person name="Eastwood D.C."/>
            <person name="Martin F."/>
            <person name="Cullen D."/>
            <person name="Grigoriev I.V."/>
            <person name="Hibbett D.S."/>
        </authorList>
    </citation>
    <scope>NUCLEOTIDE SEQUENCE</scope>
    <source>
        <strain evidence="3">FP-58527</strain>
    </source>
</reference>
<protein>
    <submittedName>
        <fullName evidence="2">Uncharacterized protein</fullName>
    </submittedName>
</protein>
<feature type="region of interest" description="Disordered" evidence="1">
    <location>
        <begin position="1"/>
        <end position="43"/>
    </location>
</feature>
<feature type="compositionally biased region" description="Basic and acidic residues" evidence="1">
    <location>
        <begin position="1247"/>
        <end position="1261"/>
    </location>
</feature>
<dbReference type="HOGENOM" id="CLU_256976_0_0_1"/>
<feature type="region of interest" description="Disordered" evidence="1">
    <location>
        <begin position="1247"/>
        <end position="1291"/>
    </location>
</feature>
<feature type="compositionally biased region" description="Basic and acidic residues" evidence="1">
    <location>
        <begin position="547"/>
        <end position="563"/>
    </location>
</feature>
<feature type="region of interest" description="Disordered" evidence="1">
    <location>
        <begin position="516"/>
        <end position="611"/>
    </location>
</feature>
<feature type="region of interest" description="Disordered" evidence="1">
    <location>
        <begin position="351"/>
        <end position="402"/>
    </location>
</feature>
<feature type="compositionally biased region" description="Basic and acidic residues" evidence="1">
    <location>
        <begin position="1095"/>
        <end position="1105"/>
    </location>
</feature>
<feature type="compositionally biased region" description="Basic and acidic residues" evidence="1">
    <location>
        <begin position="655"/>
        <end position="677"/>
    </location>
</feature>
<feature type="region of interest" description="Disordered" evidence="1">
    <location>
        <begin position="1338"/>
        <end position="1361"/>
    </location>
</feature>
<dbReference type="Proteomes" id="UP000015241">
    <property type="component" value="Unassembled WGS sequence"/>
</dbReference>
<feature type="compositionally biased region" description="Basic and acidic residues" evidence="1">
    <location>
        <begin position="730"/>
        <end position="753"/>
    </location>
</feature>
<evidence type="ECO:0000256" key="1">
    <source>
        <dbReference type="SAM" id="MobiDB-lite"/>
    </source>
</evidence>
<feature type="compositionally biased region" description="Basic and acidic residues" evidence="1">
    <location>
        <begin position="688"/>
        <end position="701"/>
    </location>
</feature>
<feature type="region of interest" description="Disordered" evidence="1">
    <location>
        <begin position="730"/>
        <end position="768"/>
    </location>
</feature>
<evidence type="ECO:0000313" key="3">
    <source>
        <dbReference type="Proteomes" id="UP000015241"/>
    </source>
</evidence>
<evidence type="ECO:0000313" key="2">
    <source>
        <dbReference type="EMBL" id="EPS97930.1"/>
    </source>
</evidence>
<dbReference type="InParanoid" id="S8F8E4"/>
<keyword evidence="3" id="KW-1185">Reference proteome</keyword>
<accession>S8F8E4</accession>
<feature type="compositionally biased region" description="Polar residues" evidence="1">
    <location>
        <begin position="1352"/>
        <end position="1361"/>
    </location>
</feature>
<feature type="region of interest" description="Disordered" evidence="1">
    <location>
        <begin position="964"/>
        <end position="1028"/>
    </location>
</feature>
<feature type="region of interest" description="Disordered" evidence="1">
    <location>
        <begin position="898"/>
        <end position="940"/>
    </location>
</feature>
<feature type="compositionally biased region" description="Basic and acidic residues" evidence="1">
    <location>
        <begin position="574"/>
        <end position="591"/>
    </location>
</feature>
<feature type="compositionally biased region" description="Basic and acidic residues" evidence="1">
    <location>
        <begin position="359"/>
        <end position="374"/>
    </location>
</feature>